<reference evidence="7" key="1">
    <citation type="submission" date="2017-05" db="EMBL/GenBank/DDBJ databases">
        <authorList>
            <person name="Macchi M."/>
            <person name="Festa S."/>
            <person name="Coppotelli B.M."/>
            <person name="Morelli I.S."/>
        </authorList>
    </citation>
    <scope>NUCLEOTIDE SEQUENCE [LARGE SCALE GENOMIC DNA]</scope>
    <source>
        <strain evidence="7">I</strain>
    </source>
</reference>
<dbReference type="OrthoDB" id="9808332at2"/>
<dbReference type="PANTHER" id="PTHR43649">
    <property type="entry name" value="ARABINOSE-BINDING PROTEIN-RELATED"/>
    <property type="match status" value="1"/>
</dbReference>
<name>A0A211ZJR3_9PROT</name>
<organism evidence="6 7">
    <name type="scientific">Inquilinus limosus</name>
    <dbReference type="NCBI Taxonomy" id="171674"/>
    <lineage>
        <taxon>Bacteria</taxon>
        <taxon>Pseudomonadati</taxon>
        <taxon>Pseudomonadota</taxon>
        <taxon>Alphaproteobacteria</taxon>
        <taxon>Rhodospirillales</taxon>
        <taxon>Rhodospirillaceae</taxon>
        <taxon>Inquilinus</taxon>
    </lineage>
</organism>
<comment type="similarity">
    <text evidence="2">Belongs to the bacterial solute-binding protein 1 family.</text>
</comment>
<proteinExistence type="inferred from homology"/>
<dbReference type="Gene3D" id="3.40.190.10">
    <property type="entry name" value="Periplasmic binding protein-like II"/>
    <property type="match status" value="2"/>
</dbReference>
<dbReference type="CDD" id="cd14750">
    <property type="entry name" value="PBP2_TMBP"/>
    <property type="match status" value="1"/>
</dbReference>
<evidence type="ECO:0000256" key="1">
    <source>
        <dbReference type="ARBA" id="ARBA00004418"/>
    </source>
</evidence>
<dbReference type="EMBL" id="NHON01000036">
    <property type="protein sequence ID" value="OWJ65501.1"/>
    <property type="molecule type" value="Genomic_DNA"/>
</dbReference>
<evidence type="ECO:0000256" key="4">
    <source>
        <dbReference type="ARBA" id="ARBA00022729"/>
    </source>
</evidence>
<dbReference type="RefSeq" id="WP_088152616.1">
    <property type="nucleotide sequence ID" value="NZ_NHON01000036.1"/>
</dbReference>
<keyword evidence="7" id="KW-1185">Reference proteome</keyword>
<dbReference type="Pfam" id="PF01547">
    <property type="entry name" value="SBP_bac_1"/>
    <property type="match status" value="1"/>
</dbReference>
<dbReference type="InterPro" id="IPR050490">
    <property type="entry name" value="Bact_solute-bd_prot1"/>
</dbReference>
<gene>
    <name evidence="6" type="ORF">BWR60_19070</name>
</gene>
<protein>
    <submittedName>
        <fullName evidence="6">ABC transporter substrate-binding protein</fullName>
    </submittedName>
</protein>
<evidence type="ECO:0000313" key="6">
    <source>
        <dbReference type="EMBL" id="OWJ65501.1"/>
    </source>
</evidence>
<comment type="subcellular location">
    <subcellularLocation>
        <location evidence="1">Periplasm</location>
    </subcellularLocation>
</comment>
<evidence type="ECO:0000256" key="5">
    <source>
        <dbReference type="SAM" id="SignalP"/>
    </source>
</evidence>
<accession>A0A211ZJR3</accession>
<keyword evidence="3" id="KW-0813">Transport</keyword>
<evidence type="ECO:0000313" key="7">
    <source>
        <dbReference type="Proteomes" id="UP000196655"/>
    </source>
</evidence>
<dbReference type="SUPFAM" id="SSF53850">
    <property type="entry name" value="Periplasmic binding protein-like II"/>
    <property type="match status" value="1"/>
</dbReference>
<dbReference type="GO" id="GO:0042597">
    <property type="term" value="C:periplasmic space"/>
    <property type="evidence" value="ECO:0007669"/>
    <property type="project" value="UniProtKB-SubCell"/>
</dbReference>
<dbReference type="PANTHER" id="PTHR43649:SF34">
    <property type="entry name" value="ABC TRANSPORTER PERIPLASMIC-BINDING PROTEIN YCJN-RELATED"/>
    <property type="match status" value="1"/>
</dbReference>
<dbReference type="Proteomes" id="UP000196655">
    <property type="component" value="Unassembled WGS sequence"/>
</dbReference>
<feature type="chain" id="PRO_5013233577" evidence="5">
    <location>
        <begin position="23"/>
        <end position="435"/>
    </location>
</feature>
<dbReference type="InterPro" id="IPR006059">
    <property type="entry name" value="SBP"/>
</dbReference>
<keyword evidence="4 5" id="KW-0732">Signal</keyword>
<dbReference type="STRING" id="1122125.GCA_000423185_00857"/>
<sequence>MSRSAILPLSLAHLGLAPLGLAIVLAGAAAQAEGVKVTISCGSAGAEQAQCQTGAKAWAAKTGNTVDVVAAPQSTSDQLALYQQILTAKSADVDVFQVDVIWPGILGSHFVDLKPYVDQATIDQHFPSIIQGLTVDGHLLALPWFTDAGLLYYRKDLLDKYKLKVPETWAELTESAKTIQEGERKAGNDRFFGFVFQGRAYEGLTCDALEWVVSFGGGAIVGQDGKITINNPQAAKALDTAASWVGTIAPDGVLNYMEEDARGVFQSGNAAFMRNWPYAYSLVNSGDSPVKGKIGTGALPKGDGEGARHAATLGGWNLAVSKYSTHPKEAADLVMYLTGKEEQKRRAIEATFQTTIPALYDDPDVLKAQPFFADLKAAFESAVPRPSAITGERYNEVSTLFWNAVHNTLSKQGDGAANLAQLQKDLNRLSRGGRW</sequence>
<comment type="caution">
    <text evidence="6">The sequence shown here is derived from an EMBL/GenBank/DDBJ whole genome shotgun (WGS) entry which is preliminary data.</text>
</comment>
<feature type="signal peptide" evidence="5">
    <location>
        <begin position="1"/>
        <end position="22"/>
    </location>
</feature>
<evidence type="ECO:0000256" key="2">
    <source>
        <dbReference type="ARBA" id="ARBA00008520"/>
    </source>
</evidence>
<dbReference type="AlphaFoldDB" id="A0A211ZJR3"/>
<evidence type="ECO:0000256" key="3">
    <source>
        <dbReference type="ARBA" id="ARBA00022448"/>
    </source>
</evidence>